<evidence type="ECO:0000313" key="3">
    <source>
        <dbReference type="Proteomes" id="UP001396334"/>
    </source>
</evidence>
<evidence type="ECO:0000256" key="1">
    <source>
        <dbReference type="SAM" id="MobiDB-lite"/>
    </source>
</evidence>
<dbReference type="EMBL" id="JBBPBN010000025">
    <property type="protein sequence ID" value="KAK9008998.1"/>
    <property type="molecule type" value="Genomic_DNA"/>
</dbReference>
<dbReference type="Proteomes" id="UP001396334">
    <property type="component" value="Unassembled WGS sequence"/>
</dbReference>
<name>A0ABR2R7T7_9ROSI</name>
<comment type="caution">
    <text evidence="2">The sequence shown here is derived from an EMBL/GenBank/DDBJ whole genome shotgun (WGS) entry which is preliminary data.</text>
</comment>
<reference evidence="2 3" key="1">
    <citation type="journal article" date="2024" name="G3 (Bethesda)">
        <title>Genome assembly of Hibiscus sabdariffa L. provides insights into metabolisms of medicinal natural products.</title>
        <authorList>
            <person name="Kim T."/>
        </authorList>
    </citation>
    <scope>NUCLEOTIDE SEQUENCE [LARGE SCALE GENOMIC DNA]</scope>
    <source>
        <strain evidence="2">TK-2024</strain>
        <tissue evidence="2">Old leaves</tissue>
    </source>
</reference>
<feature type="compositionally biased region" description="Basic and acidic residues" evidence="1">
    <location>
        <begin position="41"/>
        <end position="55"/>
    </location>
</feature>
<gene>
    <name evidence="2" type="ORF">V6N11_080474</name>
</gene>
<feature type="compositionally biased region" description="Basic and acidic residues" evidence="1">
    <location>
        <begin position="24"/>
        <end position="33"/>
    </location>
</feature>
<proteinExistence type="predicted"/>
<keyword evidence="3" id="KW-1185">Reference proteome</keyword>
<accession>A0ABR2R7T7</accession>
<feature type="compositionally biased region" description="Basic and acidic residues" evidence="1">
    <location>
        <begin position="1"/>
        <end position="16"/>
    </location>
</feature>
<sequence length="109" mass="12124">MEKEGSLRDGSEHIESDDVNGNQKLKEDLEAQRESSSSSEMHLEGKKLAKTAEQEVERLEGGGKVLRGDVEIQLTSDGCSAGLESREERARVIPFIKTSQGWKILRIQL</sequence>
<organism evidence="2 3">
    <name type="scientific">Hibiscus sabdariffa</name>
    <name type="common">roselle</name>
    <dbReference type="NCBI Taxonomy" id="183260"/>
    <lineage>
        <taxon>Eukaryota</taxon>
        <taxon>Viridiplantae</taxon>
        <taxon>Streptophyta</taxon>
        <taxon>Embryophyta</taxon>
        <taxon>Tracheophyta</taxon>
        <taxon>Spermatophyta</taxon>
        <taxon>Magnoliopsida</taxon>
        <taxon>eudicotyledons</taxon>
        <taxon>Gunneridae</taxon>
        <taxon>Pentapetalae</taxon>
        <taxon>rosids</taxon>
        <taxon>malvids</taxon>
        <taxon>Malvales</taxon>
        <taxon>Malvaceae</taxon>
        <taxon>Malvoideae</taxon>
        <taxon>Hibiscus</taxon>
    </lineage>
</organism>
<protein>
    <submittedName>
        <fullName evidence="2">Uncharacterized protein</fullName>
    </submittedName>
</protein>
<evidence type="ECO:0000313" key="2">
    <source>
        <dbReference type="EMBL" id="KAK9008998.1"/>
    </source>
</evidence>
<feature type="region of interest" description="Disordered" evidence="1">
    <location>
        <begin position="1"/>
        <end position="55"/>
    </location>
</feature>